<reference evidence="1" key="1">
    <citation type="submission" date="2021-02" db="EMBL/GenBank/DDBJ databases">
        <authorList>
            <person name="Vanwijnsberghe S."/>
        </authorList>
    </citation>
    <scope>NUCLEOTIDE SEQUENCE</scope>
    <source>
        <strain evidence="1">R-70211</strain>
    </source>
</reference>
<gene>
    <name evidence="1" type="ORF">R70211_01316</name>
</gene>
<accession>A0A9N8MTM3</accession>
<dbReference type="RefSeq" id="WP_201138924.1">
    <property type="nucleotide sequence ID" value="NZ_CAJNAS010000003.1"/>
</dbReference>
<proteinExistence type="predicted"/>
<dbReference type="EMBL" id="CAJNAS010000003">
    <property type="protein sequence ID" value="CAE6871979.1"/>
    <property type="molecule type" value="Genomic_DNA"/>
</dbReference>
<organism evidence="1 2">
    <name type="scientific">Paraburkholderia domus</name>
    <dbReference type="NCBI Taxonomy" id="2793075"/>
    <lineage>
        <taxon>Bacteria</taxon>
        <taxon>Pseudomonadati</taxon>
        <taxon>Pseudomonadota</taxon>
        <taxon>Betaproteobacteria</taxon>
        <taxon>Burkholderiales</taxon>
        <taxon>Burkholderiaceae</taxon>
        <taxon>Paraburkholderia</taxon>
    </lineage>
</organism>
<comment type="caution">
    <text evidence="1">The sequence shown here is derived from an EMBL/GenBank/DDBJ whole genome shotgun (WGS) entry which is preliminary data.</text>
</comment>
<keyword evidence="2" id="KW-1185">Reference proteome</keyword>
<sequence length="82" mass="9102">MTTAEKSLRMLVEKWSGLKGSRSVRVRLLDRSQSGPARCVCVETQRTAGTVTLFFFQHSDGSWQVFPPGTNRPAMSICRLAA</sequence>
<protein>
    <submittedName>
        <fullName evidence="1">Uncharacterized protein</fullName>
    </submittedName>
</protein>
<dbReference type="AlphaFoldDB" id="A0A9N8MTM3"/>
<dbReference type="Proteomes" id="UP000675121">
    <property type="component" value="Unassembled WGS sequence"/>
</dbReference>
<evidence type="ECO:0000313" key="2">
    <source>
        <dbReference type="Proteomes" id="UP000675121"/>
    </source>
</evidence>
<evidence type="ECO:0000313" key="1">
    <source>
        <dbReference type="EMBL" id="CAE6871979.1"/>
    </source>
</evidence>
<name>A0A9N8MTM3_9BURK</name>